<dbReference type="Pfam" id="PF00669">
    <property type="entry name" value="Flagellin_N"/>
    <property type="match status" value="1"/>
</dbReference>
<dbReference type="Proteomes" id="UP000593580">
    <property type="component" value="Chromosome"/>
</dbReference>
<evidence type="ECO:0000259" key="1">
    <source>
        <dbReference type="Pfam" id="PF00669"/>
    </source>
</evidence>
<dbReference type="PANTHER" id="PTHR42792">
    <property type="entry name" value="FLAGELLIN"/>
    <property type="match status" value="1"/>
</dbReference>
<protein>
    <submittedName>
        <fullName evidence="2">Flagellar biosynthesis protein FlgL</fullName>
    </submittedName>
</protein>
<dbReference type="Gene3D" id="1.20.1330.10">
    <property type="entry name" value="f41 fragment of flagellin, N-terminal domain"/>
    <property type="match status" value="2"/>
</dbReference>
<dbReference type="AlphaFoldDB" id="A0A7M1BA58"/>
<dbReference type="GO" id="GO:0009288">
    <property type="term" value="C:bacterial-type flagellum"/>
    <property type="evidence" value="ECO:0007669"/>
    <property type="project" value="InterPro"/>
</dbReference>
<dbReference type="SUPFAM" id="SSF64518">
    <property type="entry name" value="Phase 1 flagellin"/>
    <property type="match status" value="1"/>
</dbReference>
<dbReference type="PANTHER" id="PTHR42792:SF1">
    <property type="entry name" value="FLAGELLAR HOOK-ASSOCIATED PROTEIN 3"/>
    <property type="match status" value="1"/>
</dbReference>
<reference evidence="2 3" key="1">
    <citation type="submission" date="2019-07" db="EMBL/GenBank/DDBJ databases">
        <title>Sulfurimonas paralvinellae sp. nov., a novel mesophilic, hydrogen- and sulfur-oxidizing chemolithoautotroph within the Epsilonproteo- bacteria isolated from a deep-sea hydrothermal vent polychaete nest, reclassification of Thiomicrospira denitrificans as Sulfurimonas denitrificans comb. nov. and emended description of the genus Sulfurimonas.</title>
        <authorList>
            <person name="Wang S."/>
            <person name="Jiang L."/>
            <person name="Shao Z."/>
        </authorList>
    </citation>
    <scope>NUCLEOTIDE SEQUENCE [LARGE SCALE GENOMIC DNA]</scope>
    <source>
        <strain evidence="2 3">GO25</strain>
    </source>
</reference>
<evidence type="ECO:0000313" key="3">
    <source>
        <dbReference type="Proteomes" id="UP000593580"/>
    </source>
</evidence>
<dbReference type="InterPro" id="IPR001029">
    <property type="entry name" value="Flagellin_N"/>
</dbReference>
<dbReference type="RefSeq" id="WP_193111967.1">
    <property type="nucleotide sequence ID" value="NZ_CP041406.1"/>
</dbReference>
<keyword evidence="2" id="KW-0969">Cilium</keyword>
<name>A0A7M1BA58_9BACT</name>
<feature type="domain" description="Flagellin N-terminal" evidence="1">
    <location>
        <begin position="13"/>
        <end position="139"/>
    </location>
</feature>
<proteinExistence type="predicted"/>
<dbReference type="GO" id="GO:0005198">
    <property type="term" value="F:structural molecule activity"/>
    <property type="evidence" value="ECO:0007669"/>
    <property type="project" value="InterPro"/>
</dbReference>
<keyword evidence="2" id="KW-0966">Cell projection</keyword>
<gene>
    <name evidence="2" type="ORF">FM071_05235</name>
</gene>
<sequence length="682" mass="73910">MRVTNSMYYDSIYGNNNSKLNRKLFDVNKQIASGLKIQYAKDDVRTFTETMRLDNEVTVLKQIKQSTQSGYKMANQTDEVMNEFQTSINRMRTLLIQAANETNSDTSRDAIADELRGIEKNLKGLANTSINGQFLFAGSAVDTKPIADDGTYNGNDHAMNAFVGANNKQQYNLSGADLFLGEEILRKREITSNVVNGNLIDNTKSLTPDSTLRELMGDKDNNAATANTDYFYLRGTKHDGSAIKEKISLQDTATISTLLDRIGTAYGNTGTVNVVDVSMNSDGQIVVKDKISGSSKLDFQLVGAVDFSGGSAADVTDIDNLDSGETTYPPAGNLYVKEFMKSNLNPAAGAAANIEGLVYDRTLFSKDGLFLSSNAPQVLKNNNAFATPSTKISEVADLSQGNAGTLDGSSLNLVGTDVNGGAYDVTINFQSTVNGGSTFTDNNTGTSYNIFNMDATRTAVNADDMTYQQLMDVVNMVVTNTLPSANTATAYDTAIDDASLKGNTYLSYDGKLSFHDLQGTDVNGTQASISLYDPNSDDFTAGAASSIMTFNTNNALTITDPKTDFFSMVDEMITAVEDHKLYPDSRSGHVRNVGIENAIQKIDDLQDHVLRMHAKVGAQSNTLNTSLERTQILEVSTMSLRSEVVDTDLAESSLRLQQLTTNYQAMLSTVGRISKLSLVNYL</sequence>
<dbReference type="EMBL" id="CP041406">
    <property type="protein sequence ID" value="QOP45718.1"/>
    <property type="molecule type" value="Genomic_DNA"/>
</dbReference>
<organism evidence="2 3">
    <name type="scientific">Sulfurimonas paralvinellae</name>
    <dbReference type="NCBI Taxonomy" id="317658"/>
    <lineage>
        <taxon>Bacteria</taxon>
        <taxon>Pseudomonadati</taxon>
        <taxon>Campylobacterota</taxon>
        <taxon>Epsilonproteobacteria</taxon>
        <taxon>Campylobacterales</taxon>
        <taxon>Sulfurimonadaceae</taxon>
        <taxon>Sulfurimonas</taxon>
    </lineage>
</organism>
<evidence type="ECO:0000313" key="2">
    <source>
        <dbReference type="EMBL" id="QOP45718.1"/>
    </source>
</evidence>
<keyword evidence="3" id="KW-1185">Reference proteome</keyword>
<dbReference type="InterPro" id="IPR001492">
    <property type="entry name" value="Flagellin"/>
</dbReference>
<dbReference type="KEGG" id="spal:FM071_05235"/>
<keyword evidence="2" id="KW-0282">Flagellum</keyword>
<accession>A0A7M1BA58</accession>